<dbReference type="Gene3D" id="2.40.30.170">
    <property type="match status" value="1"/>
</dbReference>
<dbReference type="PANTHER" id="PTHR30469:SF33">
    <property type="entry name" value="SLR1207 PROTEIN"/>
    <property type="match status" value="1"/>
</dbReference>
<dbReference type="STRING" id="573321.SAMN04488505_11512"/>
<proteinExistence type="predicted"/>
<organism evidence="4 5">
    <name type="scientific">Chitinophaga rupis</name>
    <dbReference type="NCBI Taxonomy" id="573321"/>
    <lineage>
        <taxon>Bacteria</taxon>
        <taxon>Pseudomonadati</taxon>
        <taxon>Bacteroidota</taxon>
        <taxon>Chitinophagia</taxon>
        <taxon>Chitinophagales</taxon>
        <taxon>Chitinophagaceae</taxon>
        <taxon>Chitinophaga</taxon>
    </lineage>
</organism>
<sequence>MDREISQQIIRSEKRKKILIISSVVLALLLGIYGFRTILKPSVKRDIFKTAVAGTGPVEATIAATGVVIPEYELELTTPTQTKIDTVLFNAGDSIHAGQSIVKLNKEFMLMTYDNLKDEQGVNQNKVTKTKWTLEKNLQDLKTQYKIKQLNIESLESSLKSERQLKDIGGSTQENVSRAELNLKTAQLELQKLQNEIDNLKRSMVTDMKDLDYEINIQSKKINDMQRKIEQAEIKSPRNGVVTWVNDKIGAVIAEGEAIARVADLSTFRIDASIADTYADKLVTSGEVIVRINDTEKIKGKIANIKPKVENGVVNFTVTLNEKRNRLLRPSLKVDVFLVVAYKDNVVRVKNGSAFNEKGEQDIFVVRDNKAVKRKIVTGASNADYVEVVEGIRPGEEVIISDLPEYNHLKDFSIK</sequence>
<dbReference type="Gene3D" id="2.40.420.20">
    <property type="match status" value="1"/>
</dbReference>
<evidence type="ECO:0000256" key="2">
    <source>
        <dbReference type="SAM" id="Phobius"/>
    </source>
</evidence>
<evidence type="ECO:0000313" key="5">
    <source>
        <dbReference type="Proteomes" id="UP000198984"/>
    </source>
</evidence>
<protein>
    <submittedName>
        <fullName evidence="4">HlyD family secretion protein</fullName>
    </submittedName>
</protein>
<evidence type="ECO:0000259" key="3">
    <source>
        <dbReference type="Pfam" id="PF25967"/>
    </source>
</evidence>
<dbReference type="AlphaFoldDB" id="A0A1H8KDN9"/>
<keyword evidence="2" id="KW-0812">Transmembrane</keyword>
<name>A0A1H8KDN9_9BACT</name>
<keyword evidence="1" id="KW-0175">Coiled coil</keyword>
<dbReference type="Pfam" id="PF25967">
    <property type="entry name" value="RND-MFP_C"/>
    <property type="match status" value="1"/>
</dbReference>
<evidence type="ECO:0000256" key="1">
    <source>
        <dbReference type="SAM" id="Coils"/>
    </source>
</evidence>
<keyword evidence="5" id="KW-1185">Reference proteome</keyword>
<feature type="coiled-coil region" evidence="1">
    <location>
        <begin position="138"/>
        <end position="235"/>
    </location>
</feature>
<dbReference type="OrthoDB" id="9806939at2"/>
<keyword evidence="2" id="KW-1133">Transmembrane helix</keyword>
<dbReference type="SUPFAM" id="SSF56954">
    <property type="entry name" value="Outer membrane efflux proteins (OEP)"/>
    <property type="match status" value="1"/>
</dbReference>
<dbReference type="EMBL" id="FOBB01000015">
    <property type="protein sequence ID" value="SEN91129.1"/>
    <property type="molecule type" value="Genomic_DNA"/>
</dbReference>
<dbReference type="InterPro" id="IPR058627">
    <property type="entry name" value="MdtA-like_C"/>
</dbReference>
<dbReference type="RefSeq" id="WP_089921338.1">
    <property type="nucleotide sequence ID" value="NZ_FOBB01000015.1"/>
</dbReference>
<dbReference type="Gene3D" id="1.20.1600.10">
    <property type="entry name" value="Outer membrane efflux proteins (OEP)"/>
    <property type="match status" value="1"/>
</dbReference>
<dbReference type="Proteomes" id="UP000198984">
    <property type="component" value="Unassembled WGS sequence"/>
</dbReference>
<feature type="domain" description="Multidrug resistance protein MdtA-like C-terminal permuted SH3" evidence="3">
    <location>
        <begin position="363"/>
        <end position="403"/>
    </location>
</feature>
<reference evidence="4" key="1">
    <citation type="submission" date="2016-10" db="EMBL/GenBank/DDBJ databases">
        <authorList>
            <person name="de Groot N.N."/>
        </authorList>
    </citation>
    <scope>NUCLEOTIDE SEQUENCE [LARGE SCALE GENOMIC DNA]</scope>
    <source>
        <strain evidence="4">DSM 21039</strain>
    </source>
</reference>
<dbReference type="PANTHER" id="PTHR30469">
    <property type="entry name" value="MULTIDRUG RESISTANCE PROTEIN MDTA"/>
    <property type="match status" value="1"/>
</dbReference>
<accession>A0A1H8KDN9</accession>
<keyword evidence="2" id="KW-0472">Membrane</keyword>
<evidence type="ECO:0000313" key="4">
    <source>
        <dbReference type="EMBL" id="SEN91129.1"/>
    </source>
</evidence>
<feature type="transmembrane region" description="Helical" evidence="2">
    <location>
        <begin position="18"/>
        <end position="35"/>
    </location>
</feature>
<dbReference type="GO" id="GO:1990281">
    <property type="term" value="C:efflux pump complex"/>
    <property type="evidence" value="ECO:0007669"/>
    <property type="project" value="TreeGrafter"/>
</dbReference>
<gene>
    <name evidence="4" type="ORF">SAMN04488505_11512</name>
</gene>
<dbReference type="GO" id="GO:0015562">
    <property type="term" value="F:efflux transmembrane transporter activity"/>
    <property type="evidence" value="ECO:0007669"/>
    <property type="project" value="InterPro"/>
</dbReference>